<proteinExistence type="predicted"/>
<keyword evidence="1" id="KW-0812">Transmembrane</keyword>
<evidence type="ECO:0000313" key="3">
    <source>
        <dbReference type="Proteomes" id="UP000719412"/>
    </source>
</evidence>
<comment type="caution">
    <text evidence="2">The sequence shown here is derived from an EMBL/GenBank/DDBJ whole genome shotgun (WGS) entry which is preliminary data.</text>
</comment>
<reference evidence="2" key="2">
    <citation type="submission" date="2021-08" db="EMBL/GenBank/DDBJ databases">
        <authorList>
            <person name="Eriksson T."/>
        </authorList>
    </citation>
    <scope>NUCLEOTIDE SEQUENCE</scope>
    <source>
        <strain evidence="2">Stoneville</strain>
        <tissue evidence="2">Whole head</tissue>
    </source>
</reference>
<gene>
    <name evidence="2" type="ORF">GEV33_001610</name>
</gene>
<dbReference type="EMBL" id="JABDTM020009139">
    <property type="protein sequence ID" value="KAH0821181.1"/>
    <property type="molecule type" value="Genomic_DNA"/>
</dbReference>
<evidence type="ECO:0000313" key="2">
    <source>
        <dbReference type="EMBL" id="KAH0821181.1"/>
    </source>
</evidence>
<accession>A0A8J6LQ18</accession>
<protein>
    <submittedName>
        <fullName evidence="2">Uncharacterized protein</fullName>
    </submittedName>
</protein>
<dbReference type="AlphaFoldDB" id="A0A8J6LQ18"/>
<keyword evidence="1" id="KW-0472">Membrane</keyword>
<keyword evidence="1" id="KW-1133">Transmembrane helix</keyword>
<keyword evidence="3" id="KW-1185">Reference proteome</keyword>
<dbReference type="Proteomes" id="UP000719412">
    <property type="component" value="Unassembled WGS sequence"/>
</dbReference>
<name>A0A8J6LQ18_TENMO</name>
<feature type="transmembrane region" description="Helical" evidence="1">
    <location>
        <begin position="30"/>
        <end position="51"/>
    </location>
</feature>
<organism evidence="2 3">
    <name type="scientific">Tenebrio molitor</name>
    <name type="common">Yellow mealworm beetle</name>
    <dbReference type="NCBI Taxonomy" id="7067"/>
    <lineage>
        <taxon>Eukaryota</taxon>
        <taxon>Metazoa</taxon>
        <taxon>Ecdysozoa</taxon>
        <taxon>Arthropoda</taxon>
        <taxon>Hexapoda</taxon>
        <taxon>Insecta</taxon>
        <taxon>Pterygota</taxon>
        <taxon>Neoptera</taxon>
        <taxon>Endopterygota</taxon>
        <taxon>Coleoptera</taxon>
        <taxon>Polyphaga</taxon>
        <taxon>Cucujiformia</taxon>
        <taxon>Tenebrionidae</taxon>
        <taxon>Tenebrio</taxon>
    </lineage>
</organism>
<sequence length="355" mass="41123">MWRRDAVFEVLNYADYAIFYSFRMTFWTNVVNNIILWSWTLIGTLVLTWMYNSVLTEAAKVVALSHELRWSYEKANNLEELKLEEFANALIRALPKFTAANFFEEIPDVLYWIQVGTIEWPRKKSYTNVFQISNDSSRHVRASIVIHKKKILANKWRIGNHMRFYIFQDVPMCRHCAIFNKHQIEKDTETGHLDQLLTCYDQIRPSRESMCFTEPPECVLHSTSRLRKPKNFPQQLFAESARGQMRSNRDVVSGAVKVRCSLEEQIAQRGSSSLSPYGLVNGKRSVAAPPPQQISTRSPEISRLTSYVVLLPIQVLPHRRSGTCTRKVTQSKRRTLEQPRPVVLAAFGRKSLANR</sequence>
<reference evidence="2" key="1">
    <citation type="journal article" date="2020" name="J Insects Food Feed">
        <title>The yellow mealworm (Tenebrio molitor) genome: a resource for the emerging insects as food and feed industry.</title>
        <authorList>
            <person name="Eriksson T."/>
            <person name="Andere A."/>
            <person name="Kelstrup H."/>
            <person name="Emery V."/>
            <person name="Picard C."/>
        </authorList>
    </citation>
    <scope>NUCLEOTIDE SEQUENCE</scope>
    <source>
        <strain evidence="2">Stoneville</strain>
        <tissue evidence="2">Whole head</tissue>
    </source>
</reference>
<evidence type="ECO:0000256" key="1">
    <source>
        <dbReference type="SAM" id="Phobius"/>
    </source>
</evidence>